<gene>
    <name evidence="1" type="ORF">J3A84_09150</name>
</gene>
<comment type="caution">
    <text evidence="1">The sequence shown here is derived from an EMBL/GenBank/DDBJ whole genome shotgun (WGS) entry which is preliminary data.</text>
</comment>
<dbReference type="SUPFAM" id="SSF56784">
    <property type="entry name" value="HAD-like"/>
    <property type="match status" value="1"/>
</dbReference>
<dbReference type="EMBL" id="JAFNJU010000006">
    <property type="protein sequence ID" value="MBO1265192.1"/>
    <property type="molecule type" value="Genomic_DNA"/>
</dbReference>
<dbReference type="InterPro" id="IPR023198">
    <property type="entry name" value="PGP-like_dom2"/>
</dbReference>
<name>A0A939HC24_9CLOT</name>
<dbReference type="Gene3D" id="1.10.150.240">
    <property type="entry name" value="Putative phosphatase, domain 2"/>
    <property type="match status" value="1"/>
</dbReference>
<keyword evidence="2" id="KW-1185">Reference proteome</keyword>
<dbReference type="InterPro" id="IPR023214">
    <property type="entry name" value="HAD_sf"/>
</dbReference>
<dbReference type="CDD" id="cd02603">
    <property type="entry name" value="HAD_sEH-N_like"/>
    <property type="match status" value="1"/>
</dbReference>
<evidence type="ECO:0000313" key="2">
    <source>
        <dbReference type="Proteomes" id="UP000664218"/>
    </source>
</evidence>
<reference evidence="1" key="1">
    <citation type="submission" date="2021-03" db="EMBL/GenBank/DDBJ databases">
        <title>Proteiniclasticum marinus sp. nov., isolated from tidal flat sediment.</title>
        <authorList>
            <person name="Namirimu T."/>
            <person name="Yang J.-A."/>
            <person name="Yang S.-H."/>
            <person name="Kim Y.-J."/>
            <person name="Kwon K.K."/>
        </authorList>
    </citation>
    <scope>NUCLEOTIDE SEQUENCE</scope>
    <source>
        <strain evidence="1">SCR006</strain>
    </source>
</reference>
<dbReference type="SFLD" id="SFLDS00003">
    <property type="entry name" value="Haloacid_Dehalogenase"/>
    <property type="match status" value="1"/>
</dbReference>
<accession>A0A939HC24</accession>
<dbReference type="PANTHER" id="PTHR43611:SF3">
    <property type="entry name" value="FLAVIN MONONUCLEOTIDE HYDROLASE 1, CHLOROPLATIC"/>
    <property type="match status" value="1"/>
</dbReference>
<organism evidence="1 2">
    <name type="scientific">Proteiniclasticum aestuarii</name>
    <dbReference type="NCBI Taxonomy" id="2817862"/>
    <lineage>
        <taxon>Bacteria</taxon>
        <taxon>Bacillati</taxon>
        <taxon>Bacillota</taxon>
        <taxon>Clostridia</taxon>
        <taxon>Eubacteriales</taxon>
        <taxon>Clostridiaceae</taxon>
        <taxon>Proteiniclasticum</taxon>
    </lineage>
</organism>
<proteinExistence type="predicted"/>
<protein>
    <submittedName>
        <fullName evidence="1">HAD family phosphatase</fullName>
    </submittedName>
</protein>
<evidence type="ECO:0000313" key="1">
    <source>
        <dbReference type="EMBL" id="MBO1265192.1"/>
    </source>
</evidence>
<dbReference type="PRINTS" id="PR00413">
    <property type="entry name" value="HADHALOGNASE"/>
</dbReference>
<dbReference type="InterPro" id="IPR036412">
    <property type="entry name" value="HAD-like_sf"/>
</dbReference>
<sequence length="206" mass="24260">MKETRNIIFDIGNVLVRFDPLDYLIRTYGEDFETIKILHLNVFASEEWKLLDQGLLTTEEAVARIEERIPQHTDAVEKIMRTWETFLIEEISTSVCFLKKFKEMGFRIYALSNYPERGFLYTERSFPVFKLFDGKVISYDVREVKPGKRIYEILPEKYQLKAEECIFIDDTLVNIEAAGELGIQGIHYLHSNQLMELYLRLSASRK</sequence>
<dbReference type="RefSeq" id="WP_207599711.1">
    <property type="nucleotide sequence ID" value="NZ_JAFNJU010000006.1"/>
</dbReference>
<dbReference type="AlphaFoldDB" id="A0A939HC24"/>
<dbReference type="PANTHER" id="PTHR43611">
    <property type="entry name" value="ALPHA-D-GLUCOSE 1-PHOSPHATE PHOSPHATASE"/>
    <property type="match status" value="1"/>
</dbReference>
<dbReference type="SFLD" id="SFLDG01129">
    <property type="entry name" value="C1.5:_HAD__Beta-PGM__Phosphata"/>
    <property type="match status" value="1"/>
</dbReference>
<dbReference type="InterPro" id="IPR006439">
    <property type="entry name" value="HAD-SF_hydro_IA"/>
</dbReference>
<dbReference type="Proteomes" id="UP000664218">
    <property type="component" value="Unassembled WGS sequence"/>
</dbReference>
<dbReference type="NCBIfam" id="TIGR01509">
    <property type="entry name" value="HAD-SF-IA-v3"/>
    <property type="match status" value="1"/>
</dbReference>
<dbReference type="Pfam" id="PF00702">
    <property type="entry name" value="Hydrolase"/>
    <property type="match status" value="1"/>
</dbReference>
<dbReference type="Gene3D" id="3.40.50.1000">
    <property type="entry name" value="HAD superfamily/HAD-like"/>
    <property type="match status" value="1"/>
</dbReference>